<keyword evidence="1" id="KW-0472">Membrane</keyword>
<dbReference type="AlphaFoldDB" id="A0A1F4UVB4"/>
<dbReference type="EMBL" id="MEUT01000059">
    <property type="protein sequence ID" value="OGC48897.1"/>
    <property type="molecule type" value="Genomic_DNA"/>
</dbReference>
<feature type="transmembrane region" description="Helical" evidence="1">
    <location>
        <begin position="47"/>
        <end position="68"/>
    </location>
</feature>
<protein>
    <submittedName>
        <fullName evidence="2">Uncharacterized protein</fullName>
    </submittedName>
</protein>
<evidence type="ECO:0000256" key="1">
    <source>
        <dbReference type="SAM" id="Phobius"/>
    </source>
</evidence>
<sequence>MLEKILKLLDSEGVRSRVAYTTFYVTLSSAVKTVHEAVTPLWTDGGWITFETLLFLTVHVLLTAIWIIKFYQPKSRIPILENFVSRVFKPKKEDD</sequence>
<name>A0A1F4UVB4_UNCKA</name>
<dbReference type="Proteomes" id="UP000177371">
    <property type="component" value="Unassembled WGS sequence"/>
</dbReference>
<organism evidence="2 3">
    <name type="scientific">candidate division WWE3 bacterium RBG_16_37_10</name>
    <dbReference type="NCBI Taxonomy" id="1802610"/>
    <lineage>
        <taxon>Bacteria</taxon>
        <taxon>Katanobacteria</taxon>
    </lineage>
</organism>
<proteinExistence type="predicted"/>
<evidence type="ECO:0000313" key="3">
    <source>
        <dbReference type="Proteomes" id="UP000177371"/>
    </source>
</evidence>
<keyword evidence="1" id="KW-0812">Transmembrane</keyword>
<gene>
    <name evidence="2" type="ORF">A2W32_00430</name>
</gene>
<accession>A0A1F4UVB4</accession>
<evidence type="ECO:0000313" key="2">
    <source>
        <dbReference type="EMBL" id="OGC48897.1"/>
    </source>
</evidence>
<keyword evidence="1" id="KW-1133">Transmembrane helix</keyword>
<reference evidence="2 3" key="1">
    <citation type="journal article" date="2016" name="Nat. Commun.">
        <title>Thousands of microbial genomes shed light on interconnected biogeochemical processes in an aquifer system.</title>
        <authorList>
            <person name="Anantharaman K."/>
            <person name="Brown C.T."/>
            <person name="Hug L.A."/>
            <person name="Sharon I."/>
            <person name="Castelle C.J."/>
            <person name="Probst A.J."/>
            <person name="Thomas B.C."/>
            <person name="Singh A."/>
            <person name="Wilkins M.J."/>
            <person name="Karaoz U."/>
            <person name="Brodie E.L."/>
            <person name="Williams K.H."/>
            <person name="Hubbard S.S."/>
            <person name="Banfield J.F."/>
        </authorList>
    </citation>
    <scope>NUCLEOTIDE SEQUENCE [LARGE SCALE GENOMIC DNA]</scope>
</reference>
<comment type="caution">
    <text evidence="2">The sequence shown here is derived from an EMBL/GenBank/DDBJ whole genome shotgun (WGS) entry which is preliminary data.</text>
</comment>